<reference evidence="1" key="1">
    <citation type="submission" date="2021-02" db="EMBL/GenBank/DDBJ databases">
        <authorList>
            <person name="Nowell W R."/>
        </authorList>
    </citation>
    <scope>NUCLEOTIDE SEQUENCE</scope>
</reference>
<evidence type="ECO:0000313" key="2">
    <source>
        <dbReference type="Proteomes" id="UP000681967"/>
    </source>
</evidence>
<dbReference type="EMBL" id="CAJOBH010278022">
    <property type="protein sequence ID" value="CAF5169093.1"/>
    <property type="molecule type" value="Genomic_DNA"/>
</dbReference>
<accession>A0A8S3GNB8</accession>
<sequence length="75" mass="8847">NTSKLSLKHAITFLKWARQLYNRANAIDDPPHFDIISNVIDRRLETLELHCMCKQSDKTINYEEDYKYALECDEG</sequence>
<feature type="non-terminal residue" evidence="1">
    <location>
        <position position="1"/>
    </location>
</feature>
<dbReference type="Proteomes" id="UP000681967">
    <property type="component" value="Unassembled WGS sequence"/>
</dbReference>
<proteinExistence type="predicted"/>
<protein>
    <submittedName>
        <fullName evidence="1">Uncharacterized protein</fullName>
    </submittedName>
</protein>
<comment type="caution">
    <text evidence="1">The sequence shown here is derived from an EMBL/GenBank/DDBJ whole genome shotgun (WGS) entry which is preliminary data.</text>
</comment>
<dbReference type="AlphaFoldDB" id="A0A8S3GNB8"/>
<organism evidence="1 2">
    <name type="scientific">Rotaria magnacalcarata</name>
    <dbReference type="NCBI Taxonomy" id="392030"/>
    <lineage>
        <taxon>Eukaryota</taxon>
        <taxon>Metazoa</taxon>
        <taxon>Spiralia</taxon>
        <taxon>Gnathifera</taxon>
        <taxon>Rotifera</taxon>
        <taxon>Eurotatoria</taxon>
        <taxon>Bdelloidea</taxon>
        <taxon>Philodinida</taxon>
        <taxon>Philodinidae</taxon>
        <taxon>Rotaria</taxon>
    </lineage>
</organism>
<name>A0A8S3GNB8_9BILA</name>
<gene>
    <name evidence="1" type="ORF">BYL167_LOCUS76805</name>
</gene>
<evidence type="ECO:0000313" key="1">
    <source>
        <dbReference type="EMBL" id="CAF5169093.1"/>
    </source>
</evidence>